<evidence type="ECO:0000313" key="2">
    <source>
        <dbReference type="EMBL" id="MBB5219594.1"/>
    </source>
</evidence>
<comment type="caution">
    <text evidence="2">The sequence shown here is derived from an EMBL/GenBank/DDBJ whole genome shotgun (WGS) entry which is preliminary data.</text>
</comment>
<keyword evidence="2" id="KW-0413">Isomerase</keyword>
<dbReference type="CDD" id="cd02869">
    <property type="entry name" value="PseudoU_synth_RluA_like"/>
    <property type="match status" value="1"/>
</dbReference>
<evidence type="ECO:0000259" key="1">
    <source>
        <dbReference type="Pfam" id="PF00849"/>
    </source>
</evidence>
<dbReference type="SUPFAM" id="SSF55120">
    <property type="entry name" value="Pseudouridine synthase"/>
    <property type="match status" value="1"/>
</dbReference>
<feature type="domain" description="Pseudouridine synthase RsuA/RluA-like" evidence="1">
    <location>
        <begin position="13"/>
        <end position="162"/>
    </location>
</feature>
<dbReference type="PROSITE" id="PS01129">
    <property type="entry name" value="PSI_RLU"/>
    <property type="match status" value="1"/>
</dbReference>
<dbReference type="PANTHER" id="PTHR21600">
    <property type="entry name" value="MITOCHONDRIAL RNA PSEUDOURIDINE SYNTHASE"/>
    <property type="match status" value="1"/>
</dbReference>
<protein>
    <submittedName>
        <fullName evidence="2">23S rRNA pseudouridine955/2504/2580 synthase</fullName>
        <ecNumber evidence="2">5.4.99.24</ecNumber>
    </submittedName>
</protein>
<dbReference type="RefSeq" id="WP_184653018.1">
    <property type="nucleotide sequence ID" value="NZ_JACHFR010000003.1"/>
</dbReference>
<keyword evidence="3" id="KW-1185">Reference proteome</keyword>
<dbReference type="GO" id="GO:0003723">
    <property type="term" value="F:RNA binding"/>
    <property type="evidence" value="ECO:0007669"/>
    <property type="project" value="InterPro"/>
</dbReference>
<organism evidence="2 3">
    <name type="scientific">Treponema rectale</name>
    <dbReference type="NCBI Taxonomy" id="744512"/>
    <lineage>
        <taxon>Bacteria</taxon>
        <taxon>Pseudomonadati</taxon>
        <taxon>Spirochaetota</taxon>
        <taxon>Spirochaetia</taxon>
        <taxon>Spirochaetales</taxon>
        <taxon>Treponemataceae</taxon>
        <taxon>Treponema</taxon>
    </lineage>
</organism>
<dbReference type="Pfam" id="PF00849">
    <property type="entry name" value="PseudoU_synth_2"/>
    <property type="match status" value="1"/>
</dbReference>
<dbReference type="InterPro" id="IPR006145">
    <property type="entry name" value="PsdUridine_synth_RsuA/RluA"/>
</dbReference>
<evidence type="ECO:0000313" key="3">
    <source>
        <dbReference type="Proteomes" id="UP000578697"/>
    </source>
</evidence>
<dbReference type="Gene3D" id="3.30.2350.10">
    <property type="entry name" value="Pseudouridine synthase"/>
    <property type="match status" value="1"/>
</dbReference>
<dbReference type="EC" id="5.4.99.24" evidence="2"/>
<proteinExistence type="predicted"/>
<dbReference type="GO" id="GO:0160141">
    <property type="term" value="F:23S rRNA pseudouridine(955/2504/2580) synthase activity"/>
    <property type="evidence" value="ECO:0007669"/>
    <property type="project" value="UniProtKB-EC"/>
</dbReference>
<sequence length="221" mass="24406">MKDFPVIFENDEILVVNKPCGTAVQGGKGIAHPLDDELSARLGYRIHLVHRLDKETSGLLIVAKNPAAASKWTSLIGTKEVKKEYMCVCCGEVICNGKPSRKGKLVSKVEAHGRIQNAELFFEVVKSTEIKVPESDVSIKLNLVHITLGTGRMHQIRIQMAKSGAPLAADDQHGNFKMNKLLRKAGIKKLQLACVRLTLPVDGKQLLLQADLPEHFYKFSD</sequence>
<reference evidence="2 3" key="1">
    <citation type="submission" date="2020-08" db="EMBL/GenBank/DDBJ databases">
        <title>Genomic Encyclopedia of Type Strains, Phase IV (KMG-IV): sequencing the most valuable type-strain genomes for metagenomic binning, comparative biology and taxonomic classification.</title>
        <authorList>
            <person name="Goeker M."/>
        </authorList>
    </citation>
    <scope>NUCLEOTIDE SEQUENCE [LARGE SCALE GENOMIC DNA]</scope>
    <source>
        <strain evidence="2 3">DSM 103679</strain>
    </source>
</reference>
<dbReference type="GO" id="GO:0000455">
    <property type="term" value="P:enzyme-directed rRNA pseudouridine synthesis"/>
    <property type="evidence" value="ECO:0007669"/>
    <property type="project" value="TreeGrafter"/>
</dbReference>
<dbReference type="InterPro" id="IPR050188">
    <property type="entry name" value="RluA_PseudoU_synthase"/>
</dbReference>
<dbReference type="InterPro" id="IPR006224">
    <property type="entry name" value="PsdUridine_synth_RluA-like_CS"/>
</dbReference>
<dbReference type="Proteomes" id="UP000578697">
    <property type="component" value="Unassembled WGS sequence"/>
</dbReference>
<gene>
    <name evidence="2" type="ORF">HNP77_001976</name>
</gene>
<accession>A0A840SFC7</accession>
<dbReference type="AlphaFoldDB" id="A0A840SFC7"/>
<dbReference type="InterPro" id="IPR020103">
    <property type="entry name" value="PsdUridine_synth_cat_dom_sf"/>
</dbReference>
<dbReference type="EMBL" id="JACHFR010000003">
    <property type="protein sequence ID" value="MBB5219594.1"/>
    <property type="molecule type" value="Genomic_DNA"/>
</dbReference>
<dbReference type="PANTHER" id="PTHR21600:SF92">
    <property type="entry name" value="RIBOSOMAL LARGE SUBUNIT PSEUDOURIDINE SYNTHASE C"/>
    <property type="match status" value="1"/>
</dbReference>
<name>A0A840SFC7_9SPIR</name>